<dbReference type="AlphaFoldDB" id="A0AB73FWS1"/>
<gene>
    <name evidence="2" type="ORF">WJ53_14600</name>
</gene>
<keyword evidence="1" id="KW-0472">Membrane</keyword>
<organism evidence="2 3">
    <name type="scientific">Burkholderia ubonensis</name>
    <dbReference type="NCBI Taxonomy" id="101571"/>
    <lineage>
        <taxon>Bacteria</taxon>
        <taxon>Pseudomonadati</taxon>
        <taxon>Pseudomonadota</taxon>
        <taxon>Betaproteobacteria</taxon>
        <taxon>Burkholderiales</taxon>
        <taxon>Burkholderiaceae</taxon>
        <taxon>Burkholderia</taxon>
        <taxon>Burkholderia cepacia complex</taxon>
    </lineage>
</organism>
<evidence type="ECO:0000313" key="3">
    <source>
        <dbReference type="Proteomes" id="UP000061665"/>
    </source>
</evidence>
<evidence type="ECO:0000256" key="1">
    <source>
        <dbReference type="SAM" id="Phobius"/>
    </source>
</evidence>
<comment type="caution">
    <text evidence="2">The sequence shown here is derived from an EMBL/GenBank/DDBJ whole genome shotgun (WGS) entry which is preliminary data.</text>
</comment>
<proteinExistence type="predicted"/>
<keyword evidence="1" id="KW-1133">Transmembrane helix</keyword>
<name>A0AB73FWS1_9BURK</name>
<keyword evidence="1" id="KW-0812">Transmembrane</keyword>
<reference evidence="2 3" key="1">
    <citation type="submission" date="2015-11" db="EMBL/GenBank/DDBJ databases">
        <title>Expanding the genomic diversity of Burkholderia species for the development of highly accurate diagnostics.</title>
        <authorList>
            <person name="Sahl J."/>
            <person name="Keim P."/>
            <person name="Wagner D."/>
        </authorList>
    </citation>
    <scope>NUCLEOTIDE SEQUENCE [LARGE SCALE GENOMIC DNA]</scope>
    <source>
        <strain evidence="2 3">MSMB2058</strain>
    </source>
</reference>
<feature type="transmembrane region" description="Helical" evidence="1">
    <location>
        <begin position="31"/>
        <end position="50"/>
    </location>
</feature>
<protein>
    <submittedName>
        <fullName evidence="2">Uncharacterized protein</fullName>
    </submittedName>
</protein>
<sequence>MLVVGGVLAEPGYRYLGLRLVSTSWFDLDRIWALSLILVGTLSFLLNCSMEGSGGRWPS</sequence>
<evidence type="ECO:0000313" key="2">
    <source>
        <dbReference type="EMBL" id="KVM24760.1"/>
    </source>
</evidence>
<dbReference type="Proteomes" id="UP000061665">
    <property type="component" value="Unassembled WGS sequence"/>
</dbReference>
<accession>A0AB73FWS1</accession>
<dbReference type="EMBL" id="LOZE01000114">
    <property type="protein sequence ID" value="KVM24760.1"/>
    <property type="molecule type" value="Genomic_DNA"/>
</dbReference>